<evidence type="ECO:0000313" key="3">
    <source>
        <dbReference type="Proteomes" id="UP001197093"/>
    </source>
</evidence>
<feature type="compositionally biased region" description="Polar residues" evidence="1">
    <location>
        <begin position="255"/>
        <end position="268"/>
    </location>
</feature>
<dbReference type="EMBL" id="JAHCVI010000003">
    <property type="protein sequence ID" value="KAG7288298.1"/>
    <property type="molecule type" value="Genomic_DNA"/>
</dbReference>
<evidence type="ECO:0000313" key="2">
    <source>
        <dbReference type="EMBL" id="KAG7288298.1"/>
    </source>
</evidence>
<protein>
    <submittedName>
        <fullName evidence="2">Uncharacterized protein</fullName>
    </submittedName>
</protein>
<feature type="compositionally biased region" description="Basic and acidic residues" evidence="1">
    <location>
        <begin position="313"/>
        <end position="324"/>
    </location>
</feature>
<accession>A0AAD4EVC1</accession>
<organism evidence="2 3">
    <name type="scientific">Staphylotrichum longicolle</name>
    <dbReference type="NCBI Taxonomy" id="669026"/>
    <lineage>
        <taxon>Eukaryota</taxon>
        <taxon>Fungi</taxon>
        <taxon>Dikarya</taxon>
        <taxon>Ascomycota</taxon>
        <taxon>Pezizomycotina</taxon>
        <taxon>Sordariomycetes</taxon>
        <taxon>Sordariomycetidae</taxon>
        <taxon>Sordariales</taxon>
        <taxon>Chaetomiaceae</taxon>
        <taxon>Staphylotrichum</taxon>
    </lineage>
</organism>
<comment type="caution">
    <text evidence="2">The sequence shown here is derived from an EMBL/GenBank/DDBJ whole genome shotgun (WGS) entry which is preliminary data.</text>
</comment>
<feature type="compositionally biased region" description="Polar residues" evidence="1">
    <location>
        <begin position="131"/>
        <end position="140"/>
    </location>
</feature>
<feature type="compositionally biased region" description="Polar residues" evidence="1">
    <location>
        <begin position="1"/>
        <end position="13"/>
    </location>
</feature>
<keyword evidence="3" id="KW-1185">Reference proteome</keyword>
<proteinExistence type="predicted"/>
<sequence>MPSVTPQQPQLQRKASLRDRLKAWQKPPRPLEILTEEAKPRFVYEPKHAATDFSRLAVSPLSPSAQRLPPAMQALADDNKPAARRVSQRRRPREEEPTNRHSTPRPEHDSAMPVEDPFQDPGATEHAPGDSGTTASSPGLQSAAEREEESSSASPQQPSDFELFIARAEAEERERRAQVLRTISQRSEAYAAGRVKPDPHRQFAVGSPLAERSDSWAQQRHSGSRYVLASSSRDEQQPQRHERRQEGPGRRGHARQSSWAPSYATGSSAAEKILERIKSPALKPQPKPQIQAAAPPKRTSGTPPPVQPIIYGVDKDFKGGRDYQPEAPRALRRRASVTQRLVEYIRPTKTAVQHVETVVE</sequence>
<gene>
    <name evidence="2" type="ORF">NEMBOFW57_007829</name>
</gene>
<feature type="compositionally biased region" description="Basic residues" evidence="1">
    <location>
        <begin position="82"/>
        <end position="91"/>
    </location>
</feature>
<dbReference type="Proteomes" id="UP001197093">
    <property type="component" value="Unassembled WGS sequence"/>
</dbReference>
<feature type="compositionally biased region" description="Basic and acidic residues" evidence="1">
    <location>
        <begin position="168"/>
        <end position="177"/>
    </location>
</feature>
<feature type="region of interest" description="Disordered" evidence="1">
    <location>
        <begin position="1"/>
        <end position="39"/>
    </location>
</feature>
<feature type="compositionally biased region" description="Basic and acidic residues" evidence="1">
    <location>
        <begin position="232"/>
        <end position="249"/>
    </location>
</feature>
<reference evidence="2" key="1">
    <citation type="submission" date="2023-02" db="EMBL/GenBank/DDBJ databases">
        <authorList>
            <person name="Palmer J.M."/>
        </authorList>
    </citation>
    <scope>NUCLEOTIDE SEQUENCE</scope>
    <source>
        <strain evidence="2">FW57</strain>
    </source>
</reference>
<feature type="region of interest" description="Disordered" evidence="1">
    <location>
        <begin position="61"/>
        <end position="331"/>
    </location>
</feature>
<feature type="compositionally biased region" description="Low complexity" evidence="1">
    <location>
        <begin position="280"/>
        <end position="297"/>
    </location>
</feature>
<name>A0AAD4EVC1_9PEZI</name>
<dbReference type="AlphaFoldDB" id="A0AAD4EVC1"/>
<feature type="compositionally biased region" description="Basic and acidic residues" evidence="1">
    <location>
        <begin position="92"/>
        <end position="110"/>
    </location>
</feature>
<evidence type="ECO:0000256" key="1">
    <source>
        <dbReference type="SAM" id="MobiDB-lite"/>
    </source>
</evidence>